<feature type="chain" id="PRO_5021701285" evidence="1">
    <location>
        <begin position="27"/>
        <end position="185"/>
    </location>
</feature>
<evidence type="ECO:0000313" key="2">
    <source>
        <dbReference type="EMBL" id="TMQ67875.1"/>
    </source>
</evidence>
<accession>A0A538TW82</accession>
<comment type="caution">
    <text evidence="2">The sequence shown here is derived from an EMBL/GenBank/DDBJ whole genome shotgun (WGS) entry which is preliminary data.</text>
</comment>
<gene>
    <name evidence="2" type="ORF">E6K78_03230</name>
</gene>
<dbReference type="AlphaFoldDB" id="A0A538TW82"/>
<sequence length="185" mass="19685">MRIPRVVFGLVLACVALAPLAKPSHATTLIRQGLDRLAAENDLVVEGRVLEIHSYWNGGHSFILTDVTVHPSRVLKGERAGDVTFTVMGGTVGDLTTVIVSEADLTPGSPYVLFLSRADLPGAVNRLTLREHSQGVFDVAGGRAFSQARDVPLAPDAEGRTDVPGGADGLLLDELERQVHAHDGH</sequence>
<evidence type="ECO:0000313" key="3">
    <source>
        <dbReference type="Proteomes" id="UP000316609"/>
    </source>
</evidence>
<proteinExistence type="predicted"/>
<keyword evidence="1" id="KW-0732">Signal</keyword>
<protein>
    <submittedName>
        <fullName evidence="2">Uncharacterized protein</fullName>
    </submittedName>
</protein>
<dbReference type="EMBL" id="VBOY01000026">
    <property type="protein sequence ID" value="TMQ67875.1"/>
    <property type="molecule type" value="Genomic_DNA"/>
</dbReference>
<reference evidence="2 3" key="1">
    <citation type="journal article" date="2019" name="Nat. Microbiol.">
        <title>Mediterranean grassland soil C-N compound turnover is dependent on rainfall and depth, and is mediated by genomically divergent microorganisms.</title>
        <authorList>
            <person name="Diamond S."/>
            <person name="Andeer P.F."/>
            <person name="Li Z."/>
            <person name="Crits-Christoph A."/>
            <person name="Burstein D."/>
            <person name="Anantharaman K."/>
            <person name="Lane K.R."/>
            <person name="Thomas B.C."/>
            <person name="Pan C."/>
            <person name="Northen T.R."/>
            <person name="Banfield J.F."/>
        </authorList>
    </citation>
    <scope>NUCLEOTIDE SEQUENCE [LARGE SCALE GENOMIC DNA]</scope>
    <source>
        <strain evidence="2">WS_8</strain>
    </source>
</reference>
<evidence type="ECO:0000256" key="1">
    <source>
        <dbReference type="SAM" id="SignalP"/>
    </source>
</evidence>
<name>A0A538TW82_UNCEI</name>
<organism evidence="2 3">
    <name type="scientific">Eiseniibacteriota bacterium</name>
    <dbReference type="NCBI Taxonomy" id="2212470"/>
    <lineage>
        <taxon>Bacteria</taxon>
        <taxon>Candidatus Eiseniibacteriota</taxon>
    </lineage>
</organism>
<feature type="signal peptide" evidence="1">
    <location>
        <begin position="1"/>
        <end position="26"/>
    </location>
</feature>
<dbReference type="Proteomes" id="UP000316609">
    <property type="component" value="Unassembled WGS sequence"/>
</dbReference>